<feature type="compositionally biased region" description="Basic residues" evidence="1">
    <location>
        <begin position="38"/>
        <end position="47"/>
    </location>
</feature>
<sequence>MQVRGEAERSAAGGSGRGRRIAPGRRGEGPGARVVGAGRRRVTRCRSHAPAPGRDGPALPPSRQRPFVRGTWHGTTERRRGGPLRAHPAGDRPPAAASAMPLRLALPDSRRVGMREDDVEGRPPSQLAIGPDPPATLLDDLAGDRQAKARSRDAAADARLDPAAPIRPARSERPRSDGGLGARRSIPPSTPRARFTTGRGGRGI</sequence>
<proteinExistence type="predicted"/>
<dbReference type="AlphaFoldDB" id="A0A6J4V046"/>
<dbReference type="EMBL" id="CADCWL010000093">
    <property type="protein sequence ID" value="CAA9564148.1"/>
    <property type="molecule type" value="Genomic_DNA"/>
</dbReference>
<accession>A0A6J4V046</accession>
<reference evidence="2" key="1">
    <citation type="submission" date="2020-02" db="EMBL/GenBank/DDBJ databases">
        <authorList>
            <person name="Meier V. D."/>
        </authorList>
    </citation>
    <scope>NUCLEOTIDE SEQUENCE</scope>
    <source>
        <strain evidence="2">AVDCRST_MAG19</strain>
    </source>
</reference>
<feature type="compositionally biased region" description="Basic and acidic residues" evidence="1">
    <location>
        <begin position="142"/>
        <end position="160"/>
    </location>
</feature>
<gene>
    <name evidence="2" type="ORF">AVDCRST_MAG19-2079</name>
</gene>
<name>A0A6J4V046_9BACT</name>
<evidence type="ECO:0000313" key="2">
    <source>
        <dbReference type="EMBL" id="CAA9564148.1"/>
    </source>
</evidence>
<feature type="region of interest" description="Disordered" evidence="1">
    <location>
        <begin position="1"/>
        <end position="204"/>
    </location>
</feature>
<protein>
    <submittedName>
        <fullName evidence="2">Uncharacterized protein</fullName>
    </submittedName>
</protein>
<evidence type="ECO:0000256" key="1">
    <source>
        <dbReference type="SAM" id="MobiDB-lite"/>
    </source>
</evidence>
<organism evidence="2">
    <name type="scientific">uncultured Thermomicrobiales bacterium</name>
    <dbReference type="NCBI Taxonomy" id="1645740"/>
    <lineage>
        <taxon>Bacteria</taxon>
        <taxon>Pseudomonadati</taxon>
        <taxon>Thermomicrobiota</taxon>
        <taxon>Thermomicrobia</taxon>
        <taxon>Thermomicrobiales</taxon>
        <taxon>environmental samples</taxon>
    </lineage>
</organism>